<reference evidence="3" key="1">
    <citation type="submission" date="2021-01" db="EMBL/GenBank/DDBJ databases">
        <title>Whole genome shotgun sequence of Actinoplanes nipponensis NBRC 14063.</title>
        <authorList>
            <person name="Komaki H."/>
            <person name="Tamura T."/>
        </authorList>
    </citation>
    <scope>NUCLEOTIDE SEQUENCE</scope>
    <source>
        <strain evidence="3">NBRC 14063</strain>
    </source>
</reference>
<dbReference type="RefSeq" id="WP_203766147.1">
    <property type="nucleotide sequence ID" value="NZ_BAAAYJ010000116.1"/>
</dbReference>
<evidence type="ECO:0000256" key="1">
    <source>
        <dbReference type="SAM" id="MobiDB-lite"/>
    </source>
</evidence>
<proteinExistence type="predicted"/>
<protein>
    <submittedName>
        <fullName evidence="3">Uncharacterized protein</fullName>
    </submittedName>
</protein>
<dbReference type="EMBL" id="BOMQ01000017">
    <property type="protein sequence ID" value="GIE47881.1"/>
    <property type="molecule type" value="Genomic_DNA"/>
</dbReference>
<evidence type="ECO:0000313" key="4">
    <source>
        <dbReference type="Proteomes" id="UP000647172"/>
    </source>
</evidence>
<feature type="region of interest" description="Disordered" evidence="1">
    <location>
        <begin position="140"/>
        <end position="245"/>
    </location>
</feature>
<feature type="transmembrane region" description="Helical" evidence="2">
    <location>
        <begin position="21"/>
        <end position="50"/>
    </location>
</feature>
<keyword evidence="2" id="KW-0472">Membrane</keyword>
<feature type="compositionally biased region" description="Polar residues" evidence="1">
    <location>
        <begin position="143"/>
        <end position="154"/>
    </location>
</feature>
<keyword evidence="2" id="KW-0812">Transmembrane</keyword>
<keyword evidence="4" id="KW-1185">Reference proteome</keyword>
<keyword evidence="2" id="KW-1133">Transmembrane helix</keyword>
<evidence type="ECO:0000256" key="2">
    <source>
        <dbReference type="SAM" id="Phobius"/>
    </source>
</evidence>
<evidence type="ECO:0000313" key="3">
    <source>
        <dbReference type="EMBL" id="GIE47881.1"/>
    </source>
</evidence>
<feature type="transmembrane region" description="Helical" evidence="2">
    <location>
        <begin position="109"/>
        <end position="130"/>
    </location>
</feature>
<dbReference type="AlphaFoldDB" id="A0A919JET9"/>
<feature type="compositionally biased region" description="Low complexity" evidence="1">
    <location>
        <begin position="188"/>
        <end position="220"/>
    </location>
</feature>
<organism evidence="3 4">
    <name type="scientific">Actinoplanes nipponensis</name>
    <dbReference type="NCBI Taxonomy" id="135950"/>
    <lineage>
        <taxon>Bacteria</taxon>
        <taxon>Bacillati</taxon>
        <taxon>Actinomycetota</taxon>
        <taxon>Actinomycetes</taxon>
        <taxon>Micromonosporales</taxon>
        <taxon>Micromonosporaceae</taxon>
        <taxon>Actinoplanes</taxon>
    </lineage>
</organism>
<name>A0A919JET9_9ACTN</name>
<gene>
    <name evidence="3" type="ORF">Ani05nite_14150</name>
</gene>
<sequence>MSERTPDRIWSGIEITKVIAGTLAAVTAAVIGSFLGVAGTLAGAAVASVVGSVGTELYQRSLHRGAKRLSTIAPTFVKVPAAVGTPPVAAAAEEESPSHTVVPGRSLRWGHVAIAATALFVLAIGSLTVFELIAGKSVASAVGNASTGRSTVSSVFGDDSARKPAVTPSPDSTPAPSGEPTEPSGGQTEPSGAPTTAPTTEPATEPTTEPAGEPTTGAPEQTPPPDTQDQEQPNQDVAPDQGTTK</sequence>
<dbReference type="Proteomes" id="UP000647172">
    <property type="component" value="Unassembled WGS sequence"/>
</dbReference>
<comment type="caution">
    <text evidence="3">The sequence shown here is derived from an EMBL/GenBank/DDBJ whole genome shotgun (WGS) entry which is preliminary data.</text>
</comment>
<accession>A0A919JET9</accession>